<dbReference type="Pfam" id="PF01656">
    <property type="entry name" value="CbiA"/>
    <property type="match status" value="1"/>
</dbReference>
<evidence type="ECO:0000313" key="5">
    <source>
        <dbReference type="Proteomes" id="UP000664815"/>
    </source>
</evidence>
<keyword evidence="2" id="KW-0067">ATP-binding</keyword>
<dbReference type="PANTHER" id="PTHR43384:SF4">
    <property type="entry name" value="CELLULOSE BIOSYNTHESIS PROTEIN BCSQ-RELATED"/>
    <property type="match status" value="1"/>
</dbReference>
<dbReference type="InterPro" id="IPR027417">
    <property type="entry name" value="P-loop_NTPase"/>
</dbReference>
<evidence type="ECO:0000256" key="1">
    <source>
        <dbReference type="ARBA" id="ARBA00022741"/>
    </source>
</evidence>
<dbReference type="PANTHER" id="PTHR43384">
    <property type="entry name" value="SEPTUM SITE-DETERMINING PROTEIN MIND HOMOLOG, CHLOROPLASTIC-RELATED"/>
    <property type="match status" value="1"/>
</dbReference>
<name>A0A9D8Q028_9GAMM</name>
<evidence type="ECO:0000259" key="3">
    <source>
        <dbReference type="Pfam" id="PF01656"/>
    </source>
</evidence>
<dbReference type="InterPro" id="IPR050625">
    <property type="entry name" value="ParA/MinD_ATPase"/>
</dbReference>
<dbReference type="Proteomes" id="UP000664815">
    <property type="component" value="Unassembled WGS sequence"/>
</dbReference>
<protein>
    <submittedName>
        <fullName evidence="4">P-loop NTPase</fullName>
    </submittedName>
</protein>
<dbReference type="GO" id="GO:0009898">
    <property type="term" value="C:cytoplasmic side of plasma membrane"/>
    <property type="evidence" value="ECO:0007669"/>
    <property type="project" value="TreeGrafter"/>
</dbReference>
<comment type="caution">
    <text evidence="4">The sequence shown here is derived from an EMBL/GenBank/DDBJ whole genome shotgun (WGS) entry which is preliminary data.</text>
</comment>
<dbReference type="SUPFAM" id="SSF52540">
    <property type="entry name" value="P-loop containing nucleoside triphosphate hydrolases"/>
    <property type="match status" value="1"/>
</dbReference>
<dbReference type="GO" id="GO:0005829">
    <property type="term" value="C:cytosol"/>
    <property type="evidence" value="ECO:0007669"/>
    <property type="project" value="TreeGrafter"/>
</dbReference>
<evidence type="ECO:0000313" key="4">
    <source>
        <dbReference type="EMBL" id="MBN8799229.1"/>
    </source>
</evidence>
<keyword evidence="1" id="KW-0547">Nucleotide-binding</keyword>
<feature type="domain" description="CobQ/CobB/MinD/ParA nucleotide binding" evidence="3">
    <location>
        <begin position="29"/>
        <end position="79"/>
    </location>
</feature>
<accession>A0A9D8Q028</accession>
<proteinExistence type="predicted"/>
<dbReference type="AlphaFoldDB" id="A0A9D8Q028"/>
<dbReference type="GO" id="GO:0051782">
    <property type="term" value="P:negative regulation of cell division"/>
    <property type="evidence" value="ECO:0007669"/>
    <property type="project" value="TreeGrafter"/>
</dbReference>
<dbReference type="GO" id="GO:0005524">
    <property type="term" value="F:ATP binding"/>
    <property type="evidence" value="ECO:0007669"/>
    <property type="project" value="UniProtKB-KW"/>
</dbReference>
<dbReference type="Gene3D" id="3.40.50.300">
    <property type="entry name" value="P-loop containing nucleotide triphosphate hydrolases"/>
    <property type="match status" value="1"/>
</dbReference>
<dbReference type="EMBL" id="JAFKMG010000699">
    <property type="protein sequence ID" value="MBN8799229.1"/>
    <property type="molecule type" value="Genomic_DNA"/>
</dbReference>
<organism evidence="4 5">
    <name type="scientific">Stenotrophomonas nitritireducens</name>
    <dbReference type="NCBI Taxonomy" id="83617"/>
    <lineage>
        <taxon>Bacteria</taxon>
        <taxon>Pseudomonadati</taxon>
        <taxon>Pseudomonadota</taxon>
        <taxon>Gammaproteobacteria</taxon>
        <taxon>Lysobacterales</taxon>
        <taxon>Lysobacteraceae</taxon>
        <taxon>Stenotrophomonas</taxon>
    </lineage>
</organism>
<dbReference type="InterPro" id="IPR002586">
    <property type="entry name" value="CobQ/CobB/MinD/ParA_Nub-bd_dom"/>
</dbReference>
<gene>
    <name evidence="4" type="ORF">J0H45_07705</name>
</gene>
<feature type="non-terminal residue" evidence="4">
    <location>
        <position position="83"/>
    </location>
</feature>
<reference evidence="4" key="1">
    <citation type="submission" date="2021-02" db="EMBL/GenBank/DDBJ databases">
        <title>Thiocyanate and organic carbon inputs drive convergent selection for specific autotrophic Afipia and Thiobacillus strains within complex microbiomes.</title>
        <authorList>
            <person name="Huddy R.J."/>
            <person name="Sachdeva R."/>
            <person name="Kadzinga F."/>
            <person name="Kantor R.S."/>
            <person name="Harrison S.T.L."/>
            <person name="Banfield J.F."/>
        </authorList>
    </citation>
    <scope>NUCLEOTIDE SEQUENCE</scope>
    <source>
        <strain evidence="4">SCN18_10_11_15_R1_P_69_7</strain>
    </source>
</reference>
<dbReference type="GO" id="GO:0016887">
    <property type="term" value="F:ATP hydrolysis activity"/>
    <property type="evidence" value="ECO:0007669"/>
    <property type="project" value="TreeGrafter"/>
</dbReference>
<sequence length="83" mass="8507">MPSREYAKLTNAFPLSATRRQPAGPVRTIAVTGGKGGVGKTNVSANLAVALAGMGKRTLLLDADLGLANIDVILGLQPKHTLA</sequence>
<evidence type="ECO:0000256" key="2">
    <source>
        <dbReference type="ARBA" id="ARBA00022840"/>
    </source>
</evidence>